<sequence length="110" mass="12286">MIGLALSVFAGNLALAHPPSQIAASFDPETSLLMIRILHSVPDPRGDHYIDEVRVFLNGKEVIRQYFFSQLSAQEQQAQYLIVDAKKGDVLEVFAHCSKFGDRKVQLTVE</sequence>
<organism evidence="1">
    <name type="scientific">Candidatus Caldatribacterium californiense</name>
    <dbReference type="NCBI Taxonomy" id="1454726"/>
    <lineage>
        <taxon>Bacteria</taxon>
        <taxon>Pseudomonadati</taxon>
        <taxon>Atribacterota</taxon>
        <taxon>Atribacteria</taxon>
        <taxon>Atribacterales</taxon>
        <taxon>Candidatus Caldatribacteriaceae</taxon>
        <taxon>Candidatus Caldatribacterium</taxon>
    </lineage>
</organism>
<dbReference type="AlphaFoldDB" id="A0A7V3YI42"/>
<name>A0A7V3YI42_9BACT</name>
<protein>
    <recommendedName>
        <fullName evidence="2">Desulfoferrodoxin ferrous iron-binding domain-containing protein</fullName>
    </recommendedName>
</protein>
<proteinExistence type="predicted"/>
<dbReference type="EMBL" id="DTFV01000134">
    <property type="protein sequence ID" value="HGI31518.1"/>
    <property type="molecule type" value="Genomic_DNA"/>
</dbReference>
<gene>
    <name evidence="1" type="ORF">ENV30_09495</name>
</gene>
<accession>A0A7V3YI42</accession>
<evidence type="ECO:0008006" key="2">
    <source>
        <dbReference type="Google" id="ProtNLM"/>
    </source>
</evidence>
<reference evidence="1" key="1">
    <citation type="journal article" date="2020" name="mSystems">
        <title>Genome- and Community-Level Interaction Insights into Carbon Utilization and Element Cycling Functions of Hydrothermarchaeota in Hydrothermal Sediment.</title>
        <authorList>
            <person name="Zhou Z."/>
            <person name="Liu Y."/>
            <person name="Xu W."/>
            <person name="Pan J."/>
            <person name="Luo Z.H."/>
            <person name="Li M."/>
        </authorList>
    </citation>
    <scope>NUCLEOTIDE SEQUENCE [LARGE SCALE GENOMIC DNA]</scope>
    <source>
        <strain evidence="1">SpSt-747</strain>
    </source>
</reference>
<evidence type="ECO:0000313" key="1">
    <source>
        <dbReference type="EMBL" id="HGI31518.1"/>
    </source>
</evidence>
<comment type="caution">
    <text evidence="1">The sequence shown here is derived from an EMBL/GenBank/DDBJ whole genome shotgun (WGS) entry which is preliminary data.</text>
</comment>